<dbReference type="GeneID" id="7447761"/>
<dbReference type="RefSeq" id="XP_002294759.1">
    <property type="nucleotide sequence ID" value="XM_002294723.1"/>
</dbReference>
<dbReference type="STRING" id="35128.B8CEZ5"/>
<dbReference type="Pfam" id="PF12159">
    <property type="entry name" value="DUF3593"/>
    <property type="match status" value="1"/>
</dbReference>
<dbReference type="InParanoid" id="B8CEZ5"/>
<gene>
    <name evidence="2" type="ORF">THAPSDRAFT_38514</name>
</gene>
<organism evidence="2 3">
    <name type="scientific">Thalassiosira pseudonana</name>
    <name type="common">Marine diatom</name>
    <name type="synonym">Cyclotella nana</name>
    <dbReference type="NCBI Taxonomy" id="35128"/>
    <lineage>
        <taxon>Eukaryota</taxon>
        <taxon>Sar</taxon>
        <taxon>Stramenopiles</taxon>
        <taxon>Ochrophyta</taxon>
        <taxon>Bacillariophyta</taxon>
        <taxon>Coscinodiscophyceae</taxon>
        <taxon>Thalassiosirophycidae</taxon>
        <taxon>Thalassiosirales</taxon>
        <taxon>Thalassiosiraceae</taxon>
        <taxon>Thalassiosira</taxon>
    </lineage>
</organism>
<dbReference type="EMBL" id="CM000652">
    <property type="protein sequence ID" value="EED88119.1"/>
    <property type="molecule type" value="Genomic_DNA"/>
</dbReference>
<dbReference type="KEGG" id="tps:THAPSDRAFT_38514"/>
<feature type="transmembrane region" description="Helical" evidence="1">
    <location>
        <begin position="34"/>
        <end position="56"/>
    </location>
</feature>
<dbReference type="AlphaFoldDB" id="B8CEZ5"/>
<dbReference type="Proteomes" id="UP000001449">
    <property type="component" value="Chromosome 20"/>
</dbReference>
<keyword evidence="1" id="KW-0812">Transmembrane</keyword>
<protein>
    <submittedName>
        <fullName evidence="2">Uncharacterized protein</fullName>
    </submittedName>
</protein>
<feature type="non-terminal residue" evidence="2">
    <location>
        <position position="83"/>
    </location>
</feature>
<name>B8CEZ5_THAPS</name>
<keyword evidence="1" id="KW-0472">Membrane</keyword>
<dbReference type="PaxDb" id="35128-Thaps38514"/>
<keyword evidence="1" id="KW-1133">Transmembrane helix</keyword>
<proteinExistence type="predicted"/>
<dbReference type="PANTHER" id="PTHR35473">
    <property type="entry name" value="1-ACYL-SN-GLYCEROL-3-PHOSPHATE ACYLTRANSFERASE"/>
    <property type="match status" value="1"/>
</dbReference>
<evidence type="ECO:0000313" key="2">
    <source>
        <dbReference type="EMBL" id="EED88119.1"/>
    </source>
</evidence>
<evidence type="ECO:0000256" key="1">
    <source>
        <dbReference type="SAM" id="Phobius"/>
    </source>
</evidence>
<keyword evidence="3" id="KW-1185">Reference proteome</keyword>
<sequence length="83" mass="8911">MAGPFFGLSLFPYLGFLFFLQVPQNNAPKGVTVGFATCLLFVFLTIPAAIAAKIWYGVSLADSDWLHGSAESLLTITNLVTVV</sequence>
<dbReference type="PANTHER" id="PTHR35473:SF3">
    <property type="entry name" value="1-ACYL-SN-GLYCEROL-3-PHOSPHATE ACYLTRANSFERASE"/>
    <property type="match status" value="1"/>
</dbReference>
<dbReference type="eggNOG" id="KOG2445">
    <property type="taxonomic scope" value="Eukaryota"/>
</dbReference>
<dbReference type="HOGENOM" id="CLU_162320_0_0_1"/>
<accession>B8CEZ5</accession>
<reference evidence="2 3" key="2">
    <citation type="journal article" date="2008" name="Nature">
        <title>The Phaeodactylum genome reveals the evolutionary history of diatom genomes.</title>
        <authorList>
            <person name="Bowler C."/>
            <person name="Allen A.E."/>
            <person name="Badger J.H."/>
            <person name="Grimwood J."/>
            <person name="Jabbari K."/>
            <person name="Kuo A."/>
            <person name="Maheswari U."/>
            <person name="Martens C."/>
            <person name="Maumus F."/>
            <person name="Otillar R.P."/>
            <person name="Rayko E."/>
            <person name="Salamov A."/>
            <person name="Vandepoele K."/>
            <person name="Beszteri B."/>
            <person name="Gruber A."/>
            <person name="Heijde M."/>
            <person name="Katinka M."/>
            <person name="Mock T."/>
            <person name="Valentin K."/>
            <person name="Verret F."/>
            <person name="Berges J.A."/>
            <person name="Brownlee C."/>
            <person name="Cadoret J.P."/>
            <person name="Chiovitti A."/>
            <person name="Choi C.J."/>
            <person name="Coesel S."/>
            <person name="De Martino A."/>
            <person name="Detter J.C."/>
            <person name="Durkin C."/>
            <person name="Falciatore A."/>
            <person name="Fournet J."/>
            <person name="Haruta M."/>
            <person name="Huysman M.J."/>
            <person name="Jenkins B.D."/>
            <person name="Jiroutova K."/>
            <person name="Jorgensen R.E."/>
            <person name="Joubert Y."/>
            <person name="Kaplan A."/>
            <person name="Kroger N."/>
            <person name="Kroth P.G."/>
            <person name="La Roche J."/>
            <person name="Lindquist E."/>
            <person name="Lommer M."/>
            <person name="Martin-Jezequel V."/>
            <person name="Lopez P.J."/>
            <person name="Lucas S."/>
            <person name="Mangogna M."/>
            <person name="McGinnis K."/>
            <person name="Medlin L.K."/>
            <person name="Montsant A."/>
            <person name="Oudot-Le Secq M.P."/>
            <person name="Napoli C."/>
            <person name="Obornik M."/>
            <person name="Parker M.S."/>
            <person name="Petit J.L."/>
            <person name="Porcel B.M."/>
            <person name="Poulsen N."/>
            <person name="Robison M."/>
            <person name="Rychlewski L."/>
            <person name="Rynearson T.A."/>
            <person name="Schmutz J."/>
            <person name="Shapiro H."/>
            <person name="Siaut M."/>
            <person name="Stanley M."/>
            <person name="Sussman M.R."/>
            <person name="Taylor A.R."/>
            <person name="Vardi A."/>
            <person name="von Dassow P."/>
            <person name="Vyverman W."/>
            <person name="Willis A."/>
            <person name="Wyrwicz L.S."/>
            <person name="Rokhsar D.S."/>
            <person name="Weissenbach J."/>
            <person name="Armbrust E.V."/>
            <person name="Green B.R."/>
            <person name="Van de Peer Y."/>
            <person name="Grigoriev I.V."/>
        </authorList>
    </citation>
    <scope>NUCLEOTIDE SEQUENCE [LARGE SCALE GENOMIC DNA]</scope>
    <source>
        <strain evidence="2 3">CCMP1335</strain>
    </source>
</reference>
<evidence type="ECO:0000313" key="3">
    <source>
        <dbReference type="Proteomes" id="UP000001449"/>
    </source>
</evidence>
<feature type="transmembrane region" description="Helical" evidence="1">
    <location>
        <begin position="6"/>
        <end position="22"/>
    </location>
</feature>
<dbReference type="InterPro" id="IPR021995">
    <property type="entry name" value="DUF3593"/>
</dbReference>
<reference evidence="2 3" key="1">
    <citation type="journal article" date="2004" name="Science">
        <title>The genome of the diatom Thalassiosira pseudonana: ecology, evolution, and metabolism.</title>
        <authorList>
            <person name="Armbrust E.V."/>
            <person name="Berges J.A."/>
            <person name="Bowler C."/>
            <person name="Green B.R."/>
            <person name="Martinez D."/>
            <person name="Putnam N.H."/>
            <person name="Zhou S."/>
            <person name="Allen A.E."/>
            <person name="Apt K.E."/>
            <person name="Bechner M."/>
            <person name="Brzezinski M.A."/>
            <person name="Chaal B.K."/>
            <person name="Chiovitti A."/>
            <person name="Davis A.K."/>
            <person name="Demarest M.S."/>
            <person name="Detter J.C."/>
            <person name="Glavina T."/>
            <person name="Goodstein D."/>
            <person name="Hadi M.Z."/>
            <person name="Hellsten U."/>
            <person name="Hildebrand M."/>
            <person name="Jenkins B.D."/>
            <person name="Jurka J."/>
            <person name="Kapitonov V.V."/>
            <person name="Kroger N."/>
            <person name="Lau W.W."/>
            <person name="Lane T.W."/>
            <person name="Larimer F.W."/>
            <person name="Lippmeier J.C."/>
            <person name="Lucas S."/>
            <person name="Medina M."/>
            <person name="Montsant A."/>
            <person name="Obornik M."/>
            <person name="Parker M.S."/>
            <person name="Palenik B."/>
            <person name="Pazour G.J."/>
            <person name="Richardson P.M."/>
            <person name="Rynearson T.A."/>
            <person name="Saito M.A."/>
            <person name="Schwartz D.C."/>
            <person name="Thamatrakoln K."/>
            <person name="Valentin K."/>
            <person name="Vardi A."/>
            <person name="Wilkerson F.P."/>
            <person name="Rokhsar D.S."/>
        </authorList>
    </citation>
    <scope>NUCLEOTIDE SEQUENCE [LARGE SCALE GENOMIC DNA]</scope>
    <source>
        <strain evidence="2 3">CCMP1335</strain>
    </source>
</reference>